<evidence type="ECO:0000259" key="7">
    <source>
        <dbReference type="PROSITE" id="PS51323"/>
    </source>
</evidence>
<dbReference type="InterPro" id="IPR002350">
    <property type="entry name" value="Kazal_dom"/>
</dbReference>
<dbReference type="PROSITE" id="PS51465">
    <property type="entry name" value="KAZAL_2"/>
    <property type="match status" value="1"/>
</dbReference>
<reference evidence="9" key="1">
    <citation type="submission" date="2023-07" db="EMBL/GenBank/DDBJ databases">
        <title>Chromosome-level Genome Assembly of Striped Snakehead (Channa striata).</title>
        <authorList>
            <person name="Liu H."/>
        </authorList>
    </citation>
    <scope>NUCLEOTIDE SEQUENCE</scope>
    <source>
        <strain evidence="9">Gz</strain>
        <tissue evidence="9">Muscle</tissue>
    </source>
</reference>
<evidence type="ECO:0000313" key="9">
    <source>
        <dbReference type="EMBL" id="KAK2848691.1"/>
    </source>
</evidence>
<dbReference type="PANTHER" id="PTHR14186:SF19">
    <property type="entry name" value="INSULIN-LIKE GROWTH FACTOR-BINDING PROTEIN 7"/>
    <property type="match status" value="1"/>
</dbReference>
<dbReference type="SMART" id="SM00409">
    <property type="entry name" value="IG"/>
    <property type="match status" value="1"/>
</dbReference>
<dbReference type="InterPro" id="IPR003599">
    <property type="entry name" value="Ig_sub"/>
</dbReference>
<feature type="domain" description="IGFBP N-terminal" evidence="7">
    <location>
        <begin position="1"/>
        <end position="53"/>
    </location>
</feature>
<gene>
    <name evidence="9" type="ORF">Q5P01_008525</name>
</gene>
<evidence type="ECO:0000256" key="3">
    <source>
        <dbReference type="ARBA" id="ARBA00022729"/>
    </source>
</evidence>
<dbReference type="PANTHER" id="PTHR14186">
    <property type="entry name" value="INSULIN-LIKE GROWTH FACTOR BINDING PROTEIN-RELATED"/>
    <property type="match status" value="1"/>
</dbReference>
<sequence length="210" mass="22045">MRDSCGCCSLCAAAEGEPCGSGRRAAPRHCGAGLECVKTGTDEKKKRGVCACKSSYEVCGTDGLTYRSGCALRSASTAAQGQGKEAINVQHKGRCPTAPRIVTPPGEVYNVSGSQVYLSCEAVGVPTPVLTWRKAISGKKMELLPGDRGNLAIQTRGGPEKHEVTGWVLISPLTSKEEGLYECHATNFKGEASATGAVRLVQSLDDINIK</sequence>
<keyword evidence="3" id="KW-0732">Signal</keyword>
<dbReference type="InterPro" id="IPR003598">
    <property type="entry name" value="Ig_sub2"/>
</dbReference>
<dbReference type="SUPFAM" id="SSF48726">
    <property type="entry name" value="Immunoglobulin"/>
    <property type="match status" value="1"/>
</dbReference>
<dbReference type="Gene3D" id="2.60.40.10">
    <property type="entry name" value="Immunoglobulins"/>
    <property type="match status" value="1"/>
</dbReference>
<dbReference type="SMART" id="SM00408">
    <property type="entry name" value="IGc2"/>
    <property type="match status" value="1"/>
</dbReference>
<dbReference type="GO" id="GO:0005615">
    <property type="term" value="C:extracellular space"/>
    <property type="evidence" value="ECO:0007669"/>
    <property type="project" value="TreeGrafter"/>
</dbReference>
<proteinExistence type="predicted"/>
<dbReference type="InterPro" id="IPR009030">
    <property type="entry name" value="Growth_fac_rcpt_cys_sf"/>
</dbReference>
<evidence type="ECO:0008006" key="11">
    <source>
        <dbReference type="Google" id="ProtNLM"/>
    </source>
</evidence>
<dbReference type="PROSITE" id="PS50835">
    <property type="entry name" value="IG_LIKE"/>
    <property type="match status" value="1"/>
</dbReference>
<keyword evidence="10" id="KW-1185">Reference proteome</keyword>
<keyword evidence="2" id="KW-0964">Secreted</keyword>
<dbReference type="GO" id="GO:0009966">
    <property type="term" value="P:regulation of signal transduction"/>
    <property type="evidence" value="ECO:0007669"/>
    <property type="project" value="TreeGrafter"/>
</dbReference>
<dbReference type="Gene3D" id="3.30.60.30">
    <property type="match status" value="1"/>
</dbReference>
<feature type="domain" description="Kazal-like" evidence="8">
    <location>
        <begin position="44"/>
        <end position="97"/>
    </location>
</feature>
<dbReference type="InterPro" id="IPR000867">
    <property type="entry name" value="IGFBP-like"/>
</dbReference>
<dbReference type="InterPro" id="IPR007110">
    <property type="entry name" value="Ig-like_dom"/>
</dbReference>
<name>A0AA88MZJ4_CHASR</name>
<feature type="domain" description="Ig-like" evidence="6">
    <location>
        <begin position="99"/>
        <end position="201"/>
    </location>
</feature>
<protein>
    <recommendedName>
        <fullName evidence="11">Insulin-like growth factor-binding protein 7</fullName>
    </recommendedName>
</protein>
<dbReference type="Proteomes" id="UP001187415">
    <property type="component" value="Unassembled WGS sequence"/>
</dbReference>
<dbReference type="Gene3D" id="4.10.40.20">
    <property type="match status" value="1"/>
</dbReference>
<comment type="subcellular location">
    <subcellularLocation>
        <location evidence="1">Secreted</location>
    </subcellularLocation>
</comment>
<organism evidence="9 10">
    <name type="scientific">Channa striata</name>
    <name type="common">Snakehead murrel</name>
    <name type="synonym">Ophicephalus striatus</name>
    <dbReference type="NCBI Taxonomy" id="64152"/>
    <lineage>
        <taxon>Eukaryota</taxon>
        <taxon>Metazoa</taxon>
        <taxon>Chordata</taxon>
        <taxon>Craniata</taxon>
        <taxon>Vertebrata</taxon>
        <taxon>Euteleostomi</taxon>
        <taxon>Actinopterygii</taxon>
        <taxon>Neopterygii</taxon>
        <taxon>Teleostei</taxon>
        <taxon>Neoteleostei</taxon>
        <taxon>Acanthomorphata</taxon>
        <taxon>Anabantaria</taxon>
        <taxon>Anabantiformes</taxon>
        <taxon>Channoidei</taxon>
        <taxon>Channidae</taxon>
        <taxon>Channa</taxon>
    </lineage>
</organism>
<dbReference type="SMART" id="SM00280">
    <property type="entry name" value="KAZAL"/>
    <property type="match status" value="1"/>
</dbReference>
<dbReference type="SUPFAM" id="SSF100895">
    <property type="entry name" value="Kazal-type serine protease inhibitors"/>
    <property type="match status" value="1"/>
</dbReference>
<dbReference type="InterPro" id="IPR013783">
    <property type="entry name" value="Ig-like_fold"/>
</dbReference>
<dbReference type="GO" id="GO:0005520">
    <property type="term" value="F:insulin-like growth factor binding"/>
    <property type="evidence" value="ECO:0007669"/>
    <property type="project" value="InterPro"/>
</dbReference>
<dbReference type="Pfam" id="PF07648">
    <property type="entry name" value="Kazal_2"/>
    <property type="match status" value="1"/>
</dbReference>
<evidence type="ECO:0000313" key="10">
    <source>
        <dbReference type="Proteomes" id="UP001187415"/>
    </source>
</evidence>
<comment type="caution">
    <text evidence="9">The sequence shown here is derived from an EMBL/GenBank/DDBJ whole genome shotgun (WGS) entry which is preliminary data.</text>
</comment>
<dbReference type="GO" id="GO:0001558">
    <property type="term" value="P:regulation of cell growth"/>
    <property type="evidence" value="ECO:0007669"/>
    <property type="project" value="InterPro"/>
</dbReference>
<dbReference type="InterPro" id="IPR011390">
    <property type="entry name" value="IGFBP_rP_mac25"/>
</dbReference>
<evidence type="ECO:0000256" key="4">
    <source>
        <dbReference type="ARBA" id="ARBA00023157"/>
    </source>
</evidence>
<dbReference type="InterPro" id="IPR036179">
    <property type="entry name" value="Ig-like_dom_sf"/>
</dbReference>
<evidence type="ECO:0000259" key="6">
    <source>
        <dbReference type="PROSITE" id="PS50835"/>
    </source>
</evidence>
<dbReference type="PROSITE" id="PS51323">
    <property type="entry name" value="IGFBP_N_2"/>
    <property type="match status" value="1"/>
</dbReference>
<dbReference type="AlphaFoldDB" id="A0AA88MZJ4"/>
<keyword evidence="5" id="KW-0393">Immunoglobulin domain</keyword>
<dbReference type="CDD" id="cd00104">
    <property type="entry name" value="KAZAL_FS"/>
    <property type="match status" value="1"/>
</dbReference>
<accession>A0AA88MZJ4</accession>
<evidence type="ECO:0000259" key="8">
    <source>
        <dbReference type="PROSITE" id="PS51465"/>
    </source>
</evidence>
<dbReference type="EMBL" id="JAUPFM010000006">
    <property type="protein sequence ID" value="KAK2848691.1"/>
    <property type="molecule type" value="Genomic_DNA"/>
</dbReference>
<dbReference type="Pfam" id="PF13927">
    <property type="entry name" value="Ig_3"/>
    <property type="match status" value="1"/>
</dbReference>
<evidence type="ECO:0000256" key="5">
    <source>
        <dbReference type="ARBA" id="ARBA00023319"/>
    </source>
</evidence>
<evidence type="ECO:0000256" key="1">
    <source>
        <dbReference type="ARBA" id="ARBA00004613"/>
    </source>
</evidence>
<keyword evidence="4" id="KW-1015">Disulfide bond</keyword>
<dbReference type="SUPFAM" id="SSF57184">
    <property type="entry name" value="Growth factor receptor domain"/>
    <property type="match status" value="1"/>
</dbReference>
<evidence type="ECO:0000256" key="2">
    <source>
        <dbReference type="ARBA" id="ARBA00022525"/>
    </source>
</evidence>
<dbReference type="InterPro" id="IPR036058">
    <property type="entry name" value="Kazal_dom_sf"/>
</dbReference>